<accession>A0A5N5H7V4</accession>
<reference evidence="5 6" key="3">
    <citation type="submission" date="2019-11" db="EMBL/GenBank/DDBJ databases">
        <title>A de novo genome assembly of a pear dwarfing rootstock.</title>
        <authorList>
            <person name="Wang F."/>
            <person name="Wang J."/>
            <person name="Li S."/>
            <person name="Zhang Y."/>
            <person name="Fang M."/>
            <person name="Ma L."/>
            <person name="Zhao Y."/>
            <person name="Jiang S."/>
        </authorList>
    </citation>
    <scope>NUCLEOTIDE SEQUENCE [LARGE SCALE GENOMIC DNA]</scope>
    <source>
        <strain evidence="5">S2</strain>
        <tissue evidence="5">Leaf</tissue>
    </source>
</reference>
<evidence type="ECO:0000313" key="6">
    <source>
        <dbReference type="Proteomes" id="UP000327157"/>
    </source>
</evidence>
<keyword evidence="3" id="KW-0732">Signal</keyword>
<dbReference type="CDD" id="cd00107">
    <property type="entry name" value="Knot1"/>
    <property type="match status" value="1"/>
</dbReference>
<dbReference type="Gene3D" id="3.30.30.10">
    <property type="entry name" value="Knottin, scorpion toxin-like"/>
    <property type="match status" value="1"/>
</dbReference>
<dbReference type="SUPFAM" id="SSF57095">
    <property type="entry name" value="Scorpion toxin-like"/>
    <property type="match status" value="1"/>
</dbReference>
<keyword evidence="6" id="KW-1185">Reference proteome</keyword>
<keyword evidence="2" id="KW-0295">Fungicide</keyword>
<feature type="signal peptide" evidence="3">
    <location>
        <begin position="1"/>
        <end position="30"/>
    </location>
</feature>
<keyword evidence="1" id="KW-0929">Antimicrobial</keyword>
<dbReference type="InterPro" id="IPR036574">
    <property type="entry name" value="Scorpion_toxin-like_sf"/>
</dbReference>
<gene>
    <name evidence="5" type="ORF">D8674_015739</name>
</gene>
<evidence type="ECO:0000313" key="5">
    <source>
        <dbReference type="EMBL" id="KAB2624079.1"/>
    </source>
</evidence>
<reference evidence="6" key="2">
    <citation type="submission" date="2019-10" db="EMBL/GenBank/DDBJ databases">
        <title>A de novo genome assembly of a pear dwarfing rootstock.</title>
        <authorList>
            <person name="Wang F."/>
            <person name="Wang J."/>
            <person name="Li S."/>
            <person name="Zhang Y."/>
            <person name="Fang M."/>
            <person name="Ma L."/>
            <person name="Zhao Y."/>
            <person name="Jiang S."/>
        </authorList>
    </citation>
    <scope>NUCLEOTIDE SEQUENCE [LARGE SCALE GENOMIC DNA]</scope>
</reference>
<name>A0A5N5H7V4_9ROSA</name>
<reference evidence="5 6" key="1">
    <citation type="submission" date="2019-09" db="EMBL/GenBank/DDBJ databases">
        <authorList>
            <person name="Ou C."/>
        </authorList>
    </citation>
    <scope>NUCLEOTIDE SEQUENCE [LARGE SCALE GENOMIC DNA]</scope>
    <source>
        <strain evidence="5">S2</strain>
        <tissue evidence="5">Leaf</tissue>
    </source>
</reference>
<dbReference type="GO" id="GO:0050832">
    <property type="term" value="P:defense response to fungus"/>
    <property type="evidence" value="ECO:0007669"/>
    <property type="project" value="UniProtKB-KW"/>
</dbReference>
<evidence type="ECO:0000259" key="4">
    <source>
        <dbReference type="SMART" id="SM00505"/>
    </source>
</evidence>
<organism evidence="5 6">
    <name type="scientific">Pyrus ussuriensis x Pyrus communis</name>
    <dbReference type="NCBI Taxonomy" id="2448454"/>
    <lineage>
        <taxon>Eukaryota</taxon>
        <taxon>Viridiplantae</taxon>
        <taxon>Streptophyta</taxon>
        <taxon>Embryophyta</taxon>
        <taxon>Tracheophyta</taxon>
        <taxon>Spermatophyta</taxon>
        <taxon>Magnoliopsida</taxon>
        <taxon>eudicotyledons</taxon>
        <taxon>Gunneridae</taxon>
        <taxon>Pentapetalae</taxon>
        <taxon>rosids</taxon>
        <taxon>fabids</taxon>
        <taxon>Rosales</taxon>
        <taxon>Rosaceae</taxon>
        <taxon>Amygdaloideae</taxon>
        <taxon>Maleae</taxon>
        <taxon>Pyrus</taxon>
    </lineage>
</organism>
<comment type="caution">
    <text evidence="5">The sequence shown here is derived from an EMBL/GenBank/DDBJ whole genome shotgun (WGS) entry which is preliminary data.</text>
</comment>
<protein>
    <submittedName>
        <fullName evidence="5">Defensin-like protein 1</fullName>
    </submittedName>
</protein>
<dbReference type="InterPro" id="IPR003614">
    <property type="entry name" value="Knottins"/>
</dbReference>
<proteinExistence type="predicted"/>
<dbReference type="Proteomes" id="UP000327157">
    <property type="component" value="Chromosome 16"/>
</dbReference>
<dbReference type="EMBL" id="SMOL01000160">
    <property type="protein sequence ID" value="KAB2624079.1"/>
    <property type="molecule type" value="Genomic_DNA"/>
</dbReference>
<evidence type="ECO:0000256" key="2">
    <source>
        <dbReference type="ARBA" id="ARBA00022577"/>
    </source>
</evidence>
<feature type="domain" description="Knottins-like" evidence="4">
    <location>
        <begin position="44"/>
        <end position="90"/>
    </location>
</feature>
<evidence type="ECO:0000256" key="1">
    <source>
        <dbReference type="ARBA" id="ARBA00022529"/>
    </source>
</evidence>
<evidence type="ECO:0000256" key="3">
    <source>
        <dbReference type="SAM" id="SignalP"/>
    </source>
</evidence>
<dbReference type="Pfam" id="PF00304">
    <property type="entry name" value="Gamma-thionin"/>
    <property type="match status" value="1"/>
</dbReference>
<dbReference type="OrthoDB" id="1063609at2759"/>
<dbReference type="SMART" id="SM00505">
    <property type="entry name" value="Knot1"/>
    <property type="match status" value="1"/>
</dbReference>
<sequence length="90" mass="9737">MEPSMRFVSATFILILLLATIEMGPMAVEGRSGMTSKGAAEKKTCDSHPSSKFKGVCFFTNNCVDTCKLEGSSGGQCRGFRRICICTKQC</sequence>
<dbReference type="GO" id="GO:0031640">
    <property type="term" value="P:killing of cells of another organism"/>
    <property type="evidence" value="ECO:0007669"/>
    <property type="project" value="UniProtKB-KW"/>
</dbReference>
<dbReference type="AlphaFoldDB" id="A0A5N5H7V4"/>
<feature type="chain" id="PRO_5024449417" evidence="3">
    <location>
        <begin position="31"/>
        <end position="90"/>
    </location>
</feature>